<evidence type="ECO:0000313" key="2">
    <source>
        <dbReference type="Proteomes" id="UP000246050"/>
    </source>
</evidence>
<organism evidence="1 2">
    <name type="scientific">Micromonospora sicca</name>
    <dbReference type="NCBI Taxonomy" id="2202420"/>
    <lineage>
        <taxon>Bacteria</taxon>
        <taxon>Bacillati</taxon>
        <taxon>Actinomycetota</taxon>
        <taxon>Actinomycetes</taxon>
        <taxon>Micromonosporales</taxon>
        <taxon>Micromonosporaceae</taxon>
        <taxon>Micromonospora</taxon>
    </lineage>
</organism>
<dbReference type="Proteomes" id="UP000246050">
    <property type="component" value="Unassembled WGS sequence"/>
</dbReference>
<dbReference type="AlphaFoldDB" id="A0A317DLX1"/>
<gene>
    <name evidence="1" type="ORF">DKT69_10175</name>
</gene>
<reference evidence="1 2" key="1">
    <citation type="submission" date="2018-05" db="EMBL/GenBank/DDBJ databases">
        <title>Micromonosporas from Atacama Desert.</title>
        <authorList>
            <person name="Carro L."/>
            <person name="Golinska P."/>
            <person name="Klenk H.-P."/>
            <person name="Goodfellow M."/>
        </authorList>
    </citation>
    <scope>NUCLEOTIDE SEQUENCE [LARGE SCALE GENOMIC DNA]</scope>
    <source>
        <strain evidence="1 2">4G51</strain>
    </source>
</reference>
<sequence>MAAALLRVTMGSGEIWDDPSEDLLFELLSDMERGEEQFLIVERVADVTGQTFAQVARTDAGGYLVEYREGDEDKHFQALTEDKRLVHSVITSWAFELPGWREALPWAPLRFTNYR</sequence>
<dbReference type="OrthoDB" id="3829914at2"/>
<comment type="caution">
    <text evidence="1">The sequence shown here is derived from an EMBL/GenBank/DDBJ whole genome shotgun (WGS) entry which is preliminary data.</text>
</comment>
<protein>
    <submittedName>
        <fullName evidence="1">Uncharacterized protein</fullName>
    </submittedName>
</protein>
<dbReference type="RefSeq" id="WP_109801315.1">
    <property type="nucleotide sequence ID" value="NZ_QGKS01000176.1"/>
</dbReference>
<accession>A0A317DLX1</accession>
<dbReference type="EMBL" id="QGKS01000176">
    <property type="protein sequence ID" value="PWR15641.1"/>
    <property type="molecule type" value="Genomic_DNA"/>
</dbReference>
<proteinExistence type="predicted"/>
<evidence type="ECO:0000313" key="1">
    <source>
        <dbReference type="EMBL" id="PWR15641.1"/>
    </source>
</evidence>
<name>A0A317DLX1_9ACTN</name>